<comment type="caution">
    <text evidence="2">The sequence shown here is derived from an EMBL/GenBank/DDBJ whole genome shotgun (WGS) entry which is preliminary data.</text>
</comment>
<dbReference type="Proteomes" id="UP000018837">
    <property type="component" value="Unassembled WGS sequence"/>
</dbReference>
<dbReference type="Pfam" id="PF01882">
    <property type="entry name" value="DUF58"/>
    <property type="match status" value="1"/>
</dbReference>
<proteinExistence type="predicted"/>
<dbReference type="AlphaFoldDB" id="W2C5T2"/>
<dbReference type="PATRIC" id="fig|1411148.3.peg.550"/>
<dbReference type="EMBL" id="AYUF01000346">
    <property type="protein sequence ID" value="ETK02495.1"/>
    <property type="molecule type" value="Genomic_DNA"/>
</dbReference>
<organism evidence="2 3">
    <name type="scientific">Tannerella sp. oral taxon BU063 isolate Cell 2</name>
    <dbReference type="NCBI Taxonomy" id="1411148"/>
    <lineage>
        <taxon>Bacteria</taxon>
        <taxon>Pseudomonadati</taxon>
        <taxon>Bacteroidota</taxon>
        <taxon>Bacteroidia</taxon>
        <taxon>Bacteroidales</taxon>
        <taxon>Tannerellaceae</taxon>
        <taxon>Tannerella</taxon>
    </lineage>
</organism>
<evidence type="ECO:0000313" key="2">
    <source>
        <dbReference type="EMBL" id="ETK02495.1"/>
    </source>
</evidence>
<feature type="domain" description="DUF58" evidence="1">
    <location>
        <begin position="153"/>
        <end position="318"/>
    </location>
</feature>
<dbReference type="SUPFAM" id="SSF53300">
    <property type="entry name" value="vWA-like"/>
    <property type="match status" value="1"/>
</dbReference>
<name>W2C5T2_9BACT</name>
<accession>W2C5T2</accession>
<sequence>MYYKKRSETVTARRSCSDRFSNGDENEVRITVENRHSYPVHVDIIDELPDIFQRRDVRFPVELKRGEKRDVVYRLRPVRRGVYHFGRIRLFVTSPLGLVTTRVTDGQPQEVKVYPSYLMLNQYELLAAHHNLTELGIKRVRRLGHHTEFEHIKEYVRGDDYRTINWKASARRHQIMVNTYQDERSQQVYSVIDKGRIMQSAFRGMTLLDYAINASLVLSYVALRREDKVGLATFSNHFETFLPASQQAGQMQQLLESLYRQATDFGESDYSALSVHLNKHITKRSLLILYTNFDSVVGMERQLEALKFLSSRHVVLAVFFENASLTTFAERKPRHLSDYFDQTLADKFIAEKQHVVNLLQRHGIYALLTAPERLSVDVINRYLEMKARHVI</sequence>
<protein>
    <recommendedName>
        <fullName evidence="1">DUF58 domain-containing protein</fullName>
    </recommendedName>
</protein>
<evidence type="ECO:0000313" key="3">
    <source>
        <dbReference type="Proteomes" id="UP000018837"/>
    </source>
</evidence>
<dbReference type="PANTHER" id="PTHR33608">
    <property type="entry name" value="BLL2464 PROTEIN"/>
    <property type="match status" value="1"/>
</dbReference>
<reference evidence="2 3" key="1">
    <citation type="submission" date="2013-11" db="EMBL/GenBank/DDBJ databases">
        <title>Single cell genomics of uncultured Tannerella BU063 (oral taxon 286).</title>
        <authorList>
            <person name="Beall C.J."/>
            <person name="Campbell A.G."/>
            <person name="Griffen A.L."/>
            <person name="Podar M."/>
            <person name="Leys E.J."/>
        </authorList>
    </citation>
    <scope>NUCLEOTIDE SEQUENCE [LARGE SCALE GENOMIC DNA]</scope>
    <source>
        <strain evidence="2">Cell 2</strain>
    </source>
</reference>
<dbReference type="PANTHER" id="PTHR33608:SF3">
    <property type="entry name" value="SLR2013 PROTEIN"/>
    <property type="match status" value="1"/>
</dbReference>
<gene>
    <name evidence="2" type="ORF">N425_04055</name>
</gene>
<dbReference type="InterPro" id="IPR036465">
    <property type="entry name" value="vWFA_dom_sf"/>
</dbReference>
<dbReference type="InterPro" id="IPR002881">
    <property type="entry name" value="DUF58"/>
</dbReference>
<evidence type="ECO:0000259" key="1">
    <source>
        <dbReference type="Pfam" id="PF01882"/>
    </source>
</evidence>